<gene>
    <name evidence="1" type="ordered locus">Bcav_0440</name>
</gene>
<dbReference type="HOGENOM" id="CLU_137928_0_0_11"/>
<dbReference type="STRING" id="471853.Bcav_0440"/>
<sequence length="114" mass="13274">MTIATKRVYDDAAHGDGYRVLVDRLWPRGVSKERAHVDVWLRDVGPSDELRRWFHHEARLFEEFADRYRAELATNPAVETLRGIVRSHDVVTLVYSARDAEHNQAVVLRDYLSD</sequence>
<dbReference type="Pfam" id="PF22752">
    <property type="entry name" value="DUF488-N3i"/>
    <property type="match status" value="1"/>
</dbReference>
<organism evidence="1 2">
    <name type="scientific">Beutenbergia cavernae (strain ATCC BAA-8 / DSM 12333 / CCUG 43141 / JCM 11478 / NBRC 16432 / NCIMB 13614 / HKI 0122)</name>
    <dbReference type="NCBI Taxonomy" id="471853"/>
    <lineage>
        <taxon>Bacteria</taxon>
        <taxon>Bacillati</taxon>
        <taxon>Actinomycetota</taxon>
        <taxon>Actinomycetes</taxon>
        <taxon>Micrococcales</taxon>
        <taxon>Beutenbergiaceae</taxon>
        <taxon>Beutenbergia</taxon>
    </lineage>
</organism>
<proteinExistence type="predicted"/>
<dbReference type="KEGG" id="bcv:Bcav_0440"/>
<dbReference type="OrthoDB" id="9790745at2"/>
<dbReference type="InterPro" id="IPR052552">
    <property type="entry name" value="YeaO-like"/>
</dbReference>
<reference evidence="1 2" key="1">
    <citation type="journal article" date="2009" name="Stand. Genomic Sci.">
        <title>Complete genome sequence of Beutenbergia cavernae type strain (HKI 0122).</title>
        <authorList>
            <person name="Land M."/>
            <person name="Pukall R."/>
            <person name="Abt B."/>
            <person name="Goker M."/>
            <person name="Rohde M."/>
            <person name="Glavina Del Rio T."/>
            <person name="Tice H."/>
            <person name="Copeland A."/>
            <person name="Cheng J.F."/>
            <person name="Lucas S."/>
            <person name="Chen F."/>
            <person name="Nolan M."/>
            <person name="Bruce D."/>
            <person name="Goodwin L."/>
            <person name="Pitluck S."/>
            <person name="Ivanova N."/>
            <person name="Mavromatis K."/>
            <person name="Ovchinnikova G."/>
            <person name="Pati A."/>
            <person name="Chen A."/>
            <person name="Palaniappan K."/>
            <person name="Hauser L."/>
            <person name="Chang Y.J."/>
            <person name="Jefferies C.C."/>
            <person name="Saunders E."/>
            <person name="Brettin T."/>
            <person name="Detter J.C."/>
            <person name="Han C."/>
            <person name="Chain P."/>
            <person name="Bristow J."/>
            <person name="Eisen J.A."/>
            <person name="Markowitz V."/>
            <person name="Hugenholtz P."/>
            <person name="Kyrpides N.C."/>
            <person name="Klenk H.P."/>
            <person name="Lapidus A."/>
        </authorList>
    </citation>
    <scope>NUCLEOTIDE SEQUENCE [LARGE SCALE GENOMIC DNA]</scope>
    <source>
        <strain evidence="2">ATCC BAA-8 / DSM 12333 / NBRC 16432</strain>
    </source>
</reference>
<dbReference type="PANTHER" id="PTHR36849:SF1">
    <property type="entry name" value="CYTOPLASMIC PROTEIN"/>
    <property type="match status" value="1"/>
</dbReference>
<evidence type="ECO:0000313" key="1">
    <source>
        <dbReference type="EMBL" id="ACQ78703.1"/>
    </source>
</evidence>
<dbReference type="AlphaFoldDB" id="C5BX28"/>
<dbReference type="Proteomes" id="UP000007962">
    <property type="component" value="Chromosome"/>
</dbReference>
<evidence type="ECO:0000313" key="2">
    <source>
        <dbReference type="Proteomes" id="UP000007962"/>
    </source>
</evidence>
<evidence type="ECO:0008006" key="3">
    <source>
        <dbReference type="Google" id="ProtNLM"/>
    </source>
</evidence>
<name>C5BX28_BEUC1</name>
<dbReference type="eggNOG" id="COG3189">
    <property type="taxonomic scope" value="Bacteria"/>
</dbReference>
<keyword evidence="2" id="KW-1185">Reference proteome</keyword>
<accession>C5BX28</accession>
<protein>
    <recommendedName>
        <fullName evidence="3">Uroporphyrin-III C-methyltransferase</fullName>
    </recommendedName>
</protein>
<dbReference type="PANTHER" id="PTHR36849">
    <property type="entry name" value="CYTOPLASMIC PROTEIN-RELATED"/>
    <property type="match status" value="1"/>
</dbReference>
<dbReference type="EMBL" id="CP001618">
    <property type="protein sequence ID" value="ACQ78703.1"/>
    <property type="molecule type" value="Genomic_DNA"/>
</dbReference>
<dbReference type="RefSeq" id="WP_012725483.1">
    <property type="nucleotide sequence ID" value="NC_012669.1"/>
</dbReference>